<evidence type="ECO:0000256" key="2">
    <source>
        <dbReference type="SAM" id="MobiDB-lite"/>
    </source>
</evidence>
<reference evidence="4 5" key="1">
    <citation type="journal article" date="2006" name="J. Gen. Virol.">
        <title>Genome sequences of two frog herpesviruses.</title>
        <authorList>
            <person name="Davison A.J."/>
            <person name="Cunningham C."/>
            <person name="Sauerbier W."/>
            <person name="McKinnell R.G."/>
        </authorList>
    </citation>
    <scope>NUCLEOTIDE SEQUENCE [LARGE SCALE GENOMIC DNA]</scope>
    <source>
        <strain evidence="4">ATCC VR-568</strain>
    </source>
</reference>
<feature type="compositionally biased region" description="Low complexity" evidence="2">
    <location>
        <begin position="556"/>
        <end position="565"/>
    </location>
</feature>
<accession>Q14W18</accession>
<name>Q14W18_9VIRU</name>
<dbReference type="Pfam" id="PF25720">
    <property type="entry name" value="Herpes_ORF28"/>
    <property type="match status" value="1"/>
</dbReference>
<proteinExistence type="predicted"/>
<dbReference type="InterPro" id="IPR057863">
    <property type="entry name" value="ORF28_N"/>
</dbReference>
<feature type="region of interest" description="Disordered" evidence="2">
    <location>
        <begin position="538"/>
        <end position="595"/>
    </location>
</feature>
<keyword evidence="5" id="KW-1185">Reference proteome</keyword>
<evidence type="ECO:0000259" key="3">
    <source>
        <dbReference type="Pfam" id="PF25720"/>
    </source>
</evidence>
<evidence type="ECO:0000313" key="5">
    <source>
        <dbReference type="Proteomes" id="UP000120576"/>
    </source>
</evidence>
<feature type="domain" description="ORF28 N-terminal" evidence="3">
    <location>
        <begin position="18"/>
        <end position="245"/>
    </location>
</feature>
<dbReference type="Proteomes" id="UP000120576">
    <property type="component" value="Genome"/>
</dbReference>
<evidence type="ECO:0000313" key="4">
    <source>
        <dbReference type="EMBL" id="ABG25593.1"/>
    </source>
</evidence>
<dbReference type="GeneID" id="5179485"/>
<keyword evidence="1" id="KW-0175">Coiled coil</keyword>
<dbReference type="RefSeq" id="YP_656596.1">
    <property type="nucleotide sequence ID" value="NC_008210.1"/>
</dbReference>
<feature type="coiled-coil region" evidence="1">
    <location>
        <begin position="401"/>
        <end position="455"/>
    </location>
</feature>
<dbReference type="EMBL" id="DQ665652">
    <property type="protein sequence ID" value="ABG25593.1"/>
    <property type="molecule type" value="Genomic_DNA"/>
</dbReference>
<dbReference type="KEGG" id="vg:5179485"/>
<sequence length="615" mass="67873">MAAETYYKSPMVYIKKPNGVHCYNMQNMQHKLLPALPPELKNLTPRNPEHFVPALCAQCYGSVEEDYEEVRKGISADSSYLLGMAGTCDTTAHDYDPSLYPSTSAGDMDKESFPKYHLDYDNAKYMCHVAPGKVLWRHAGEEIGNVVCYWHVHTPTSCGVNALVKLDAEKQNARVALAQIMTAGFSWTTTVTGEKDIIVELSAVHLPARPGCFATHCKGAEETLGLMEKLNFRANVLLQGEAPLNGILEILKAKNIEMPAELTKTKESFDDPKEYVALLEEYAKVLFDKSRMLEVMYKKKGECVAETHIKLGAEKFQTINGEKASNSIVKNKVLTAQAEPSAPAAEVIEMAAPAPAPVASMQQPPAQHPCYQYAPPPPSHMYAYPPVPTPSEPRYTEESIAKMVLEQLEKKESEARKRKKEEEMNESLTVFRTEVAKLKEEMGRMQKSKEEEQAAAKVDSASALIKQVASASVGAPANHVSGITTQFDLERVMKILTDCIIRNMESGMFVHADAPVSEPYIEAAGKKIAEAFKGYVSKQKSKAKEDDDEEEEEAPAKSVVKASAKSTKKAKTQAAVAQETDERPSASTYTPTANELETKTLVDSLLKLQEMVPRQ</sequence>
<feature type="compositionally biased region" description="Polar residues" evidence="2">
    <location>
        <begin position="585"/>
        <end position="595"/>
    </location>
</feature>
<protein>
    <submittedName>
        <fullName evidence="4">ORF88</fullName>
    </submittedName>
</protein>
<dbReference type="OrthoDB" id="8180at10239"/>
<evidence type="ECO:0000256" key="1">
    <source>
        <dbReference type="SAM" id="Coils"/>
    </source>
</evidence>
<organism evidence="4 5">
    <name type="scientific">Ranid herpesvirus 2</name>
    <dbReference type="NCBI Taxonomy" id="389214"/>
    <lineage>
        <taxon>Viruses</taxon>
        <taxon>Duplodnaviria</taxon>
        <taxon>Heunggongvirae</taxon>
        <taxon>Peploviricota</taxon>
        <taxon>Herviviricetes</taxon>
        <taxon>Herpesvirales</taxon>
        <taxon>Alloherpesviridae</taxon>
        <taxon>Batravirus</taxon>
        <taxon>Batravirus ranidallo2</taxon>
    </lineage>
</organism>